<geneLocation type="plasmid" evidence="2">
    <name>pbaa-803-a dna</name>
</geneLocation>
<dbReference type="InterPro" id="IPR036291">
    <property type="entry name" value="NAD(P)-bd_dom_sf"/>
</dbReference>
<evidence type="ECO:0000313" key="1">
    <source>
        <dbReference type="EMBL" id="BBI65533.1"/>
    </source>
</evidence>
<dbReference type="Gene3D" id="3.40.50.720">
    <property type="entry name" value="NAD(P)-binding Rossmann-like Domain"/>
    <property type="match status" value="1"/>
</dbReference>
<dbReference type="GO" id="GO:0016616">
    <property type="term" value="F:oxidoreductase activity, acting on the CH-OH group of donors, NAD or NADP as acceptor"/>
    <property type="evidence" value="ECO:0007669"/>
    <property type="project" value="TreeGrafter"/>
</dbReference>
<accession>A0A455UJH1</accession>
<dbReference type="EMBL" id="AP019515">
    <property type="protein sequence ID" value="BBI65533.1"/>
    <property type="molecule type" value="Genomic_DNA"/>
</dbReference>
<sequence length="98" mass="10467">MLGYRASKAAFNAFGKSLAMDLRSLGIAVAHLHPSYVKTRMVNSGGLISPQEAALGIAARIEALTLDNNGGLWHSNGESPLGKGGRDERERYILAWAT</sequence>
<proteinExistence type="predicted"/>
<dbReference type="KEGG" id="hsr:HSBAA_PA_1360"/>
<dbReference type="Proteomes" id="UP000320231">
    <property type="component" value="Plasmid pBAA-803-A"/>
</dbReference>
<dbReference type="InterPro" id="IPR002347">
    <property type="entry name" value="SDR_fam"/>
</dbReference>
<organism evidence="1 2">
    <name type="scientific">Vreelandella sulfidaeris</name>
    <dbReference type="NCBI Taxonomy" id="115553"/>
    <lineage>
        <taxon>Bacteria</taxon>
        <taxon>Pseudomonadati</taxon>
        <taxon>Pseudomonadota</taxon>
        <taxon>Gammaproteobacteria</taxon>
        <taxon>Oceanospirillales</taxon>
        <taxon>Halomonadaceae</taxon>
        <taxon>Vreelandella</taxon>
    </lineage>
</organism>
<evidence type="ECO:0000313" key="2">
    <source>
        <dbReference type="Proteomes" id="UP000320231"/>
    </source>
</evidence>
<evidence type="ECO:0008006" key="3">
    <source>
        <dbReference type="Google" id="ProtNLM"/>
    </source>
</evidence>
<reference evidence="1 2" key="1">
    <citation type="journal article" date="2019" name="Microbiol. Resour. Announc.">
        <title>Complete Genome Sequence of Halomonas sulfidaeris Strain Esulfide1 Isolated from a Metal Sulfide Rock at a Depth of 2,200 Meters, Obtained Using Nanopore Sequencing.</title>
        <authorList>
            <person name="Saito M."/>
            <person name="Nishigata A."/>
            <person name="Galipon J."/>
            <person name="Arakawa K."/>
        </authorList>
    </citation>
    <scope>NUCLEOTIDE SEQUENCE [LARGE SCALE GENOMIC DNA]</scope>
    <source>
        <strain evidence="1 2">ATCC BAA-803</strain>
        <plasmid evidence="2">pbaa-803-a dna</plasmid>
    </source>
</reference>
<dbReference type="AlphaFoldDB" id="A0A455UJH1"/>
<gene>
    <name evidence="1" type="ORF">HSBAA_PA_1360</name>
</gene>
<dbReference type="PANTHER" id="PTHR45458">
    <property type="entry name" value="SHORT-CHAIN DEHYDROGENASE/REDUCTASE SDR"/>
    <property type="match status" value="1"/>
</dbReference>
<keyword evidence="1" id="KW-0614">Plasmid</keyword>
<dbReference type="Pfam" id="PF00106">
    <property type="entry name" value="adh_short"/>
    <property type="match status" value="1"/>
</dbReference>
<dbReference type="SUPFAM" id="SSF51735">
    <property type="entry name" value="NAD(P)-binding Rossmann-fold domains"/>
    <property type="match status" value="1"/>
</dbReference>
<dbReference type="InterPro" id="IPR052184">
    <property type="entry name" value="SDR_enzymes"/>
</dbReference>
<name>A0A455UJH1_9GAMM</name>
<protein>
    <recommendedName>
        <fullName evidence="3">Short-chain dehydrogenase</fullName>
    </recommendedName>
</protein>
<dbReference type="PANTHER" id="PTHR45458:SF1">
    <property type="entry name" value="SHORT CHAIN DEHYDROGENASE"/>
    <property type="match status" value="1"/>
</dbReference>